<dbReference type="PROSITE" id="PS50088">
    <property type="entry name" value="ANK_REPEAT"/>
    <property type="match status" value="1"/>
</dbReference>
<dbReference type="STRING" id="1231657.A0A1Y1XW05"/>
<dbReference type="Pfam" id="PF12796">
    <property type="entry name" value="Ank_2"/>
    <property type="match status" value="1"/>
</dbReference>
<evidence type="ECO:0000256" key="2">
    <source>
        <dbReference type="ARBA" id="ARBA00023043"/>
    </source>
</evidence>
<dbReference type="InterPro" id="IPR002110">
    <property type="entry name" value="Ankyrin_rpt"/>
</dbReference>
<evidence type="ECO:0000313" key="5">
    <source>
        <dbReference type="Proteomes" id="UP000193144"/>
    </source>
</evidence>
<keyword evidence="2 3" id="KW-0040">ANK repeat</keyword>
<proteinExistence type="predicted"/>
<comment type="caution">
    <text evidence="4">The sequence shown here is derived from an EMBL/GenBank/DDBJ whole genome shotgun (WGS) entry which is preliminary data.</text>
</comment>
<dbReference type="PROSITE" id="PS50297">
    <property type="entry name" value="ANK_REP_REGION"/>
    <property type="match status" value="1"/>
</dbReference>
<dbReference type="SUPFAM" id="SSF48403">
    <property type="entry name" value="Ankyrin repeat"/>
    <property type="match status" value="1"/>
</dbReference>
<dbReference type="PANTHER" id="PTHR24126:SF14">
    <property type="entry name" value="ANK_REP_REGION DOMAIN-CONTAINING PROTEIN"/>
    <property type="match status" value="1"/>
</dbReference>
<dbReference type="SMART" id="SM00248">
    <property type="entry name" value="ANK"/>
    <property type="match status" value="5"/>
</dbReference>
<dbReference type="Proteomes" id="UP000193144">
    <property type="component" value="Unassembled WGS sequence"/>
</dbReference>
<dbReference type="PANTHER" id="PTHR24126">
    <property type="entry name" value="ANKYRIN REPEAT, PH AND SEC7 DOMAIN CONTAINING PROTEIN SECG-RELATED"/>
    <property type="match status" value="1"/>
</dbReference>
<keyword evidence="1" id="KW-0677">Repeat</keyword>
<evidence type="ECO:0000256" key="3">
    <source>
        <dbReference type="PROSITE-ProRule" id="PRU00023"/>
    </source>
</evidence>
<keyword evidence="5" id="KW-1185">Reference proteome</keyword>
<reference evidence="4 5" key="1">
    <citation type="submission" date="2016-07" db="EMBL/GenBank/DDBJ databases">
        <title>Pervasive Adenine N6-methylation of Active Genes in Fungi.</title>
        <authorList>
            <consortium name="DOE Joint Genome Institute"/>
            <person name="Mondo S.J."/>
            <person name="Dannebaum R.O."/>
            <person name="Kuo R.C."/>
            <person name="Labutti K."/>
            <person name="Haridas S."/>
            <person name="Kuo A."/>
            <person name="Salamov A."/>
            <person name="Ahrendt S.R."/>
            <person name="Lipzen A."/>
            <person name="Sullivan W."/>
            <person name="Andreopoulos W.B."/>
            <person name="Clum A."/>
            <person name="Lindquist E."/>
            <person name="Daum C."/>
            <person name="Ramamoorthy G.K."/>
            <person name="Gryganskyi A."/>
            <person name="Culley D."/>
            <person name="Magnuson J.K."/>
            <person name="James T.Y."/>
            <person name="O'Malley M.A."/>
            <person name="Stajich J.E."/>
            <person name="Spatafora J.W."/>
            <person name="Visel A."/>
            <person name="Grigoriev I.V."/>
        </authorList>
    </citation>
    <scope>NUCLEOTIDE SEQUENCE [LARGE SCALE GENOMIC DNA]</scope>
    <source>
        <strain evidence="4 5">CBS 115471</strain>
    </source>
</reference>
<dbReference type="AlphaFoldDB" id="A0A1Y1XW05"/>
<evidence type="ECO:0000256" key="1">
    <source>
        <dbReference type="ARBA" id="ARBA00022737"/>
    </source>
</evidence>
<gene>
    <name evidence="4" type="ORF">BCR34DRAFT_319410</name>
</gene>
<dbReference type="Gene3D" id="1.25.40.20">
    <property type="entry name" value="Ankyrin repeat-containing domain"/>
    <property type="match status" value="2"/>
</dbReference>
<protein>
    <submittedName>
        <fullName evidence="4">Ankyrin repeat-containing domain protein</fullName>
    </submittedName>
</protein>
<dbReference type="InterPro" id="IPR036770">
    <property type="entry name" value="Ankyrin_rpt-contain_sf"/>
</dbReference>
<accession>A0A1Y1XW05</accession>
<organism evidence="4 5">
    <name type="scientific">Clohesyomyces aquaticus</name>
    <dbReference type="NCBI Taxonomy" id="1231657"/>
    <lineage>
        <taxon>Eukaryota</taxon>
        <taxon>Fungi</taxon>
        <taxon>Dikarya</taxon>
        <taxon>Ascomycota</taxon>
        <taxon>Pezizomycotina</taxon>
        <taxon>Dothideomycetes</taxon>
        <taxon>Pleosporomycetidae</taxon>
        <taxon>Pleosporales</taxon>
        <taxon>Lindgomycetaceae</taxon>
        <taxon>Clohesyomyces</taxon>
    </lineage>
</organism>
<sequence>MHLCFENGCISDHIEKHSRGPTGLATLILALQEYPRSEGLVQLLLDHGCNPDVTALCIMDHDVGEESVTALMWALAQPQKTIASSVIVALLAARASPIRPTPKSDLSPVALASREGRQDIVQELLNRGADASVRDKWNRSALFYAASTSFTSVVQTLSIHALKDDGSLHEAARCLQLDAATILIKHGHNPNFPSRLHNGRNALGELCLNASITNSTQRSRLRKLIRLLLDAGANANFKARNEKSTIFLALDNPHSALDISDALLETEVWESLNSDKNMFRDAATGLWYSPIKYVELVPSHSREREKTELLELLRDKGCEPKFYSEGHEQPAGAIGMPDEVKRLADRQREHALSLQLATEENEHARSLEEARHRDTLRRQQEAQAAWTTLEAQKHEFEMQRVRSAERMKRQEKVAWHTLQVEQERDFAAQRLEIEEKKTAQGLVNEGKMIKMRKDEVEYRAGVERRMLKEKEELYERNVKRQLQVTKKMDESAQLHAKLRMERPAIEAPPGWGPD</sequence>
<name>A0A1Y1XW05_9PLEO</name>
<evidence type="ECO:0000313" key="4">
    <source>
        <dbReference type="EMBL" id="ORX89855.1"/>
    </source>
</evidence>
<feature type="repeat" description="ANK" evidence="3">
    <location>
        <begin position="104"/>
        <end position="136"/>
    </location>
</feature>
<dbReference type="EMBL" id="MCFA01000596">
    <property type="protein sequence ID" value="ORX89855.1"/>
    <property type="molecule type" value="Genomic_DNA"/>
</dbReference>
<dbReference type="OrthoDB" id="3182339at2759"/>